<keyword evidence="2" id="KW-0812">Transmembrane</keyword>
<feature type="transmembrane region" description="Helical" evidence="2">
    <location>
        <begin position="90"/>
        <end position="110"/>
    </location>
</feature>
<accession>A0A3N4L797</accession>
<feature type="transmembrane region" description="Helical" evidence="2">
    <location>
        <begin position="480"/>
        <end position="501"/>
    </location>
</feature>
<dbReference type="PROSITE" id="PS50820">
    <property type="entry name" value="LCCL"/>
    <property type="match status" value="1"/>
</dbReference>
<feature type="transmembrane region" description="Helical" evidence="2">
    <location>
        <begin position="279"/>
        <end position="296"/>
    </location>
</feature>
<evidence type="ECO:0000259" key="3">
    <source>
        <dbReference type="PROSITE" id="PS50820"/>
    </source>
</evidence>
<feature type="transmembrane region" description="Helical" evidence="2">
    <location>
        <begin position="438"/>
        <end position="459"/>
    </location>
</feature>
<dbReference type="PANTHER" id="PTHR31331:SF1">
    <property type="entry name" value="CYSTEINE RICH SECRETORY PROTEIN LCCL DOMAIN CONTAINING 2"/>
    <property type="match status" value="1"/>
</dbReference>
<keyword evidence="2" id="KW-0472">Membrane</keyword>
<dbReference type="InParanoid" id="A0A3N4L797"/>
<evidence type="ECO:0000313" key="4">
    <source>
        <dbReference type="EMBL" id="RPB17349.1"/>
    </source>
</evidence>
<dbReference type="Pfam" id="PF03815">
    <property type="entry name" value="LCCL"/>
    <property type="match status" value="1"/>
</dbReference>
<feature type="domain" description="LCCL" evidence="3">
    <location>
        <begin position="199"/>
        <end position="255"/>
    </location>
</feature>
<keyword evidence="2" id="KW-1133">Transmembrane helix</keyword>
<feature type="transmembrane region" description="Helical" evidence="2">
    <location>
        <begin position="331"/>
        <end position="350"/>
    </location>
</feature>
<dbReference type="EMBL" id="ML119106">
    <property type="protein sequence ID" value="RPB17349.1"/>
    <property type="molecule type" value="Genomic_DNA"/>
</dbReference>
<evidence type="ECO:0000256" key="1">
    <source>
        <dbReference type="SAM" id="MobiDB-lite"/>
    </source>
</evidence>
<dbReference type="PANTHER" id="PTHR31331">
    <property type="entry name" value="LCCL DOMAIN PROTEIN (AFU_ORTHOLOGUE AFUA_5G08630)"/>
    <property type="match status" value="1"/>
</dbReference>
<dbReference type="Gene3D" id="2.170.130.20">
    <property type="entry name" value="LCCL-like domain"/>
    <property type="match status" value="1"/>
</dbReference>
<protein>
    <recommendedName>
        <fullName evidence="3">LCCL domain-containing protein</fullName>
    </recommendedName>
</protein>
<feature type="transmembrane region" description="Helical" evidence="2">
    <location>
        <begin position="405"/>
        <end position="426"/>
    </location>
</feature>
<proteinExistence type="predicted"/>
<sequence length="620" mass="67737">MSLPHTRSRSPSPSPAASTILPADDTISTPLSPAAARRSTDTAPLLYQKVIRWIKGPVPPRDTTLKPWFPEYQEIPVKLLRRGPFKQRSWRAALLGLFWFVWLTTFVSVVHNSRFRSRVDGVMPYMASCADTMWAKNNGCGLDGASCGPFQNYTQSFRCPAQCARTHVLNPRVVGDQRIVYDTFVIGGPVNNVSISDQGAEEDAIDSVYRADSFLCSAAIHAGIISDKYGGCGVYSMVGENHYFPSVRKHGISSIGFDSGFPSSFTFLKGVSTSHCTDLRWHLLAVSLVFTVLLSLTTTTPVILFPSVFCAIFFHVSLASDPAAYSNPYELVSLALSRFLPACFVAYVLFKHVISYTLTLPASANIEKTILWLGPLWVGALNNITIDPLIPITRLTSRDIQQQPGAISALVIVCSIITLIVLYHAHALRLEGRLPHYLALYAAVGIVLGFLAAIPGSSLRIHHYIIGITLLPGTKMRTRVSLICSGLLLGLFINGVARWGFAGIIETPESLRGDGLYFSTLPVLVAPQVGASNATFAWEAGRVRGWEEGVSVLINDVERFRVPGLTGEATWERSRYGAGEEWEKLYVRVGYYGGGEAGDYTLAGVLEGNGTWVQPEVGRT</sequence>
<dbReference type="Proteomes" id="UP000277580">
    <property type="component" value="Unassembled WGS sequence"/>
</dbReference>
<name>A0A3N4L797_9PEZI</name>
<reference evidence="4 5" key="1">
    <citation type="journal article" date="2018" name="Nat. Ecol. Evol.">
        <title>Pezizomycetes genomes reveal the molecular basis of ectomycorrhizal truffle lifestyle.</title>
        <authorList>
            <person name="Murat C."/>
            <person name="Payen T."/>
            <person name="Noel B."/>
            <person name="Kuo A."/>
            <person name="Morin E."/>
            <person name="Chen J."/>
            <person name="Kohler A."/>
            <person name="Krizsan K."/>
            <person name="Balestrini R."/>
            <person name="Da Silva C."/>
            <person name="Montanini B."/>
            <person name="Hainaut M."/>
            <person name="Levati E."/>
            <person name="Barry K.W."/>
            <person name="Belfiori B."/>
            <person name="Cichocki N."/>
            <person name="Clum A."/>
            <person name="Dockter R.B."/>
            <person name="Fauchery L."/>
            <person name="Guy J."/>
            <person name="Iotti M."/>
            <person name="Le Tacon F."/>
            <person name="Lindquist E.A."/>
            <person name="Lipzen A."/>
            <person name="Malagnac F."/>
            <person name="Mello A."/>
            <person name="Molinier V."/>
            <person name="Miyauchi S."/>
            <person name="Poulain J."/>
            <person name="Riccioni C."/>
            <person name="Rubini A."/>
            <person name="Sitrit Y."/>
            <person name="Splivallo R."/>
            <person name="Traeger S."/>
            <person name="Wang M."/>
            <person name="Zifcakova L."/>
            <person name="Wipf D."/>
            <person name="Zambonelli A."/>
            <person name="Paolocci F."/>
            <person name="Nowrousian M."/>
            <person name="Ottonello S."/>
            <person name="Baldrian P."/>
            <person name="Spatafora J.W."/>
            <person name="Henrissat B."/>
            <person name="Nagy L.G."/>
            <person name="Aury J.M."/>
            <person name="Wincker P."/>
            <person name="Grigoriev I.V."/>
            <person name="Bonfante P."/>
            <person name="Martin F.M."/>
        </authorList>
    </citation>
    <scope>NUCLEOTIDE SEQUENCE [LARGE SCALE GENOMIC DNA]</scope>
    <source>
        <strain evidence="4 5">CCBAS932</strain>
    </source>
</reference>
<dbReference type="AlphaFoldDB" id="A0A3N4L797"/>
<dbReference type="InterPro" id="IPR051957">
    <property type="entry name" value="CRISP-LCCL_domain"/>
</dbReference>
<dbReference type="InterPro" id="IPR004043">
    <property type="entry name" value="LCCL"/>
</dbReference>
<gene>
    <name evidence="4" type="ORF">P167DRAFT_499077</name>
</gene>
<dbReference type="InterPro" id="IPR036609">
    <property type="entry name" value="LCCL_sf"/>
</dbReference>
<organism evidence="4 5">
    <name type="scientific">Morchella conica CCBAS932</name>
    <dbReference type="NCBI Taxonomy" id="1392247"/>
    <lineage>
        <taxon>Eukaryota</taxon>
        <taxon>Fungi</taxon>
        <taxon>Dikarya</taxon>
        <taxon>Ascomycota</taxon>
        <taxon>Pezizomycotina</taxon>
        <taxon>Pezizomycetes</taxon>
        <taxon>Pezizales</taxon>
        <taxon>Morchellaceae</taxon>
        <taxon>Morchella</taxon>
    </lineage>
</organism>
<feature type="region of interest" description="Disordered" evidence="1">
    <location>
        <begin position="1"/>
        <end position="36"/>
    </location>
</feature>
<dbReference type="STRING" id="1392247.A0A3N4L797"/>
<dbReference type="OrthoDB" id="441660at2759"/>
<evidence type="ECO:0000256" key="2">
    <source>
        <dbReference type="SAM" id="Phobius"/>
    </source>
</evidence>
<keyword evidence="5" id="KW-1185">Reference proteome</keyword>
<feature type="compositionally biased region" description="Low complexity" evidence="1">
    <location>
        <begin position="1"/>
        <end position="22"/>
    </location>
</feature>
<evidence type="ECO:0000313" key="5">
    <source>
        <dbReference type="Proteomes" id="UP000277580"/>
    </source>
</evidence>
<dbReference type="SUPFAM" id="SSF69848">
    <property type="entry name" value="LCCL domain"/>
    <property type="match status" value="1"/>
</dbReference>
<dbReference type="FunCoup" id="A0A3N4L797">
    <property type="interactions" value="6"/>
</dbReference>